<name>A0A3S0QJD6_9FLAO</name>
<dbReference type="Proteomes" id="UP000276953">
    <property type="component" value="Unassembled WGS sequence"/>
</dbReference>
<dbReference type="AlphaFoldDB" id="A0A3S0QJD6"/>
<comment type="caution">
    <text evidence="1">The sequence shown here is derived from an EMBL/GenBank/DDBJ whole genome shotgun (WGS) entry which is preliminary data.</text>
</comment>
<evidence type="ECO:0000313" key="1">
    <source>
        <dbReference type="EMBL" id="RTZ50497.1"/>
    </source>
</evidence>
<evidence type="ECO:0000313" key="2">
    <source>
        <dbReference type="Proteomes" id="UP000276953"/>
    </source>
</evidence>
<sequence>MVRTNSGDFEADYIVYTTGSSPKSLKIVEHLGHKIVPLVPSLLHLILKMNC</sequence>
<dbReference type="EMBL" id="RYFC01000001">
    <property type="protein sequence ID" value="RTZ50497.1"/>
    <property type="molecule type" value="Genomic_DNA"/>
</dbReference>
<protein>
    <recommendedName>
        <fullName evidence="3">FAD/NAD(P)-binding domain-containing protein</fullName>
    </recommendedName>
</protein>
<evidence type="ECO:0008006" key="3">
    <source>
        <dbReference type="Google" id="ProtNLM"/>
    </source>
</evidence>
<gene>
    <name evidence="1" type="ORF">EJ377_11210</name>
</gene>
<proteinExistence type="predicted"/>
<organism evidence="1 2">
    <name type="scientific">Chryseobacterium arthrosphaerae</name>
    <dbReference type="NCBI Taxonomy" id="651561"/>
    <lineage>
        <taxon>Bacteria</taxon>
        <taxon>Pseudomonadati</taxon>
        <taxon>Bacteroidota</taxon>
        <taxon>Flavobacteriia</taxon>
        <taxon>Flavobacteriales</taxon>
        <taxon>Weeksellaceae</taxon>
        <taxon>Chryseobacterium group</taxon>
        <taxon>Chryseobacterium</taxon>
    </lineage>
</organism>
<reference evidence="1 2" key="1">
    <citation type="submission" date="2018-12" db="EMBL/GenBank/DDBJ databases">
        <title>Draft Genome Sequence of Chryseobacterium arthrosphaerae strain ED882-96 Isolated from the Blood of a Patient with Liver Cirrhosis in Taiwan.</title>
        <authorList>
            <person name="Lin J.-N."/>
            <person name="Lai C.-H."/>
            <person name="Yang C.-H."/>
            <person name="Huang Y.-H."/>
        </authorList>
    </citation>
    <scope>NUCLEOTIDE SEQUENCE [LARGE SCALE GENOMIC DNA]</scope>
    <source>
        <strain evidence="1 2">ED882-96</strain>
    </source>
</reference>
<accession>A0A3S0QJD6</accession>